<name>C6BV41_MARSD</name>
<dbReference type="Pfam" id="PF26373">
    <property type="entry name" value="MamC"/>
    <property type="match status" value="1"/>
</dbReference>
<keyword evidence="4" id="KW-1185">Reference proteome</keyword>
<dbReference type="HOGENOM" id="CLU_169526_0_0_7"/>
<protein>
    <recommendedName>
        <fullName evidence="5">Transmembrane protein</fullName>
    </recommendedName>
</protein>
<dbReference type="KEGG" id="dsa:Desal_0107"/>
<feature type="transmembrane region" description="Helical" evidence="1">
    <location>
        <begin position="60"/>
        <end position="86"/>
    </location>
</feature>
<dbReference type="InterPro" id="IPR058956">
    <property type="entry name" value="MamC"/>
</dbReference>
<accession>C6BV41</accession>
<dbReference type="STRING" id="526222.Desal_0107"/>
<dbReference type="Proteomes" id="UP000002601">
    <property type="component" value="Chromosome"/>
</dbReference>
<reference evidence="3 4" key="1">
    <citation type="submission" date="2009-06" db="EMBL/GenBank/DDBJ databases">
        <title>Complete sequence of Desulfovibrio salexigens DSM 2638.</title>
        <authorList>
            <consortium name="US DOE Joint Genome Institute"/>
            <person name="Lucas S."/>
            <person name="Copeland A."/>
            <person name="Lapidus A."/>
            <person name="Glavina del Rio T."/>
            <person name="Tice H."/>
            <person name="Bruce D."/>
            <person name="Goodwin L."/>
            <person name="Pitluck S."/>
            <person name="Munk A.C."/>
            <person name="Brettin T."/>
            <person name="Detter J.C."/>
            <person name="Han C."/>
            <person name="Tapia R."/>
            <person name="Larimer F."/>
            <person name="Land M."/>
            <person name="Hauser L."/>
            <person name="Kyrpides N."/>
            <person name="Anderson I."/>
            <person name="Wall J.D."/>
            <person name="Arkin A.P."/>
            <person name="Dehal P."/>
            <person name="Chivian D."/>
            <person name="Giles B."/>
            <person name="Hazen T.C."/>
        </authorList>
    </citation>
    <scope>NUCLEOTIDE SEQUENCE [LARGE SCALE GENOMIC DNA]</scope>
    <source>
        <strain evidence="4">ATCC 14822 / DSM 2638 / NCIMB 8403 / VKM B-1763</strain>
    </source>
</reference>
<dbReference type="EMBL" id="CP001649">
    <property type="protein sequence ID" value="ACS78178.1"/>
    <property type="molecule type" value="Genomic_DNA"/>
</dbReference>
<dbReference type="AlphaFoldDB" id="C6BV41"/>
<feature type="chain" id="PRO_5002962870" description="Transmembrane protein" evidence="2">
    <location>
        <begin position="18"/>
        <end position="114"/>
    </location>
</feature>
<evidence type="ECO:0000313" key="3">
    <source>
        <dbReference type="EMBL" id="ACS78178.1"/>
    </source>
</evidence>
<proteinExistence type="predicted"/>
<feature type="signal peptide" evidence="2">
    <location>
        <begin position="1"/>
        <end position="17"/>
    </location>
</feature>
<evidence type="ECO:0000256" key="1">
    <source>
        <dbReference type="SAM" id="Phobius"/>
    </source>
</evidence>
<dbReference type="eggNOG" id="ENOG5031BXP">
    <property type="taxonomic scope" value="Bacteria"/>
</dbReference>
<organism evidence="3 4">
    <name type="scientific">Maridesulfovibrio salexigens (strain ATCC 14822 / DSM 2638 / NCIMB 8403 / VKM B-1763)</name>
    <name type="common">Desulfovibrio salexigens</name>
    <dbReference type="NCBI Taxonomy" id="526222"/>
    <lineage>
        <taxon>Bacteria</taxon>
        <taxon>Pseudomonadati</taxon>
        <taxon>Thermodesulfobacteriota</taxon>
        <taxon>Desulfovibrionia</taxon>
        <taxon>Desulfovibrionales</taxon>
        <taxon>Desulfovibrionaceae</taxon>
        <taxon>Maridesulfovibrio</taxon>
    </lineage>
</organism>
<evidence type="ECO:0000256" key="2">
    <source>
        <dbReference type="SAM" id="SignalP"/>
    </source>
</evidence>
<evidence type="ECO:0000313" key="4">
    <source>
        <dbReference type="Proteomes" id="UP000002601"/>
    </source>
</evidence>
<sequence>MTTPTTTRILPVITASAAATGALVGGTVAAVRSTIAVKEGKISKGEAAKSVATESAGTGLATAAGVAATGVLGLGGLAGLVGFTLVATGAKMLWDKAVPNALDRKQPTPIEEAG</sequence>
<dbReference type="RefSeq" id="WP_012765704.1">
    <property type="nucleotide sequence ID" value="NC_012881.1"/>
</dbReference>
<keyword evidence="1" id="KW-1133">Transmembrane helix</keyword>
<keyword evidence="1" id="KW-0472">Membrane</keyword>
<gene>
    <name evidence="3" type="ordered locus">Desal_0107</name>
</gene>
<keyword evidence="2" id="KW-0732">Signal</keyword>
<evidence type="ECO:0008006" key="5">
    <source>
        <dbReference type="Google" id="ProtNLM"/>
    </source>
</evidence>
<keyword evidence="1" id="KW-0812">Transmembrane</keyword>